<name>A0A9P1JYL4_9PROT</name>
<evidence type="ECO:0000313" key="2">
    <source>
        <dbReference type="Proteomes" id="UP000007319"/>
    </source>
</evidence>
<dbReference type="EMBL" id="HE577330">
    <property type="protein sequence ID" value="CCD02268.1"/>
    <property type="molecule type" value="Genomic_DNA"/>
</dbReference>
<dbReference type="KEGG" id="abs:AZOBR_p310010"/>
<gene>
    <name evidence="1" type="ORF">AZOBR_p310010</name>
</gene>
<proteinExistence type="predicted"/>
<keyword evidence="2" id="KW-1185">Reference proteome</keyword>
<dbReference type="AlphaFoldDB" id="A0A9P1JYL4"/>
<organism evidence="1 2">
    <name type="scientific">Azospirillum baldaniorum</name>
    <dbReference type="NCBI Taxonomy" id="1064539"/>
    <lineage>
        <taxon>Bacteria</taxon>
        <taxon>Pseudomonadati</taxon>
        <taxon>Pseudomonadota</taxon>
        <taxon>Alphaproteobacteria</taxon>
        <taxon>Rhodospirillales</taxon>
        <taxon>Azospirillaceae</taxon>
        <taxon>Azospirillum</taxon>
    </lineage>
</organism>
<sequence>MSPDGAVLVGPAPFRKARAMPWFGREAMEWERRAKLCERRPFLGRSLRVGTGVNCKSRRPSASARDAPIWPDFVVSVGSNPLLAPRFLLIAIHSTSQILLEPQPRRELARRLRRPLALLFHSRGQP</sequence>
<geneLocation type="plasmid" evidence="1 2">
    <name>AZOBR_p3</name>
</geneLocation>
<evidence type="ECO:0000313" key="1">
    <source>
        <dbReference type="EMBL" id="CCD02268.1"/>
    </source>
</evidence>
<accession>A0A9P1JYL4</accession>
<dbReference type="Proteomes" id="UP000007319">
    <property type="component" value="Plasmid AZOBR_p3"/>
</dbReference>
<reference evidence="1 2" key="1">
    <citation type="journal article" date="2011" name="PLoS Genet.">
        <title>Azospirillum genomes reveal transition of bacteria from aquatic to terrestrial environments.</title>
        <authorList>
            <person name="Wisniewski-Dye F."/>
            <person name="Borziak K."/>
            <person name="Khalsa-Moyers G."/>
            <person name="Alexandre G."/>
            <person name="Sukharnikov L.O."/>
            <person name="Wuichet K."/>
            <person name="Hurst G.B."/>
            <person name="McDonald W.H."/>
            <person name="Robertson J.S."/>
            <person name="Barbe V."/>
            <person name="Calteau A."/>
            <person name="Rouy Z."/>
            <person name="Mangenot S."/>
            <person name="Prigent-Combaret C."/>
            <person name="Normand P."/>
            <person name="Boyer M."/>
            <person name="Siguier P."/>
            <person name="Dessaux Y."/>
            <person name="Elmerich C."/>
            <person name="Condemine G."/>
            <person name="Krishnen G."/>
            <person name="Kennedy I."/>
            <person name="Paterson A.H."/>
            <person name="Gonzalez V."/>
            <person name="Mavingui P."/>
            <person name="Zhulin I.B."/>
        </authorList>
    </citation>
    <scope>NUCLEOTIDE SEQUENCE [LARGE SCALE GENOMIC DNA]</scope>
    <source>
        <strain evidence="1 2">Sp245</strain>
    </source>
</reference>
<protein>
    <submittedName>
        <fullName evidence="1">Uncharacterized protein</fullName>
    </submittedName>
</protein>
<keyword evidence="1" id="KW-0614">Plasmid</keyword>